<dbReference type="PANTHER" id="PTHR12246">
    <property type="entry name" value="PALMITOYLTRANSFERASE ZDHHC16"/>
    <property type="match status" value="1"/>
</dbReference>
<evidence type="ECO:0000256" key="9">
    <source>
        <dbReference type="ARBA" id="ARBA00047092"/>
    </source>
</evidence>
<feature type="domain" description="Palmitoyltransferase DHHC" evidence="11">
    <location>
        <begin position="430"/>
        <end position="564"/>
    </location>
</feature>
<evidence type="ECO:0000256" key="6">
    <source>
        <dbReference type="ARBA" id="ARBA00023136"/>
    </source>
</evidence>
<dbReference type="Pfam" id="PF11916">
    <property type="entry name" value="Vac14_Fig4_bd"/>
    <property type="match status" value="1"/>
</dbReference>
<organism evidence="13">
    <name type="scientific">Schistosoma haematobium</name>
    <name type="common">Blood fluke</name>
    <dbReference type="NCBI Taxonomy" id="6185"/>
    <lineage>
        <taxon>Eukaryota</taxon>
        <taxon>Metazoa</taxon>
        <taxon>Spiralia</taxon>
        <taxon>Lophotrochozoa</taxon>
        <taxon>Platyhelminthes</taxon>
        <taxon>Trematoda</taxon>
        <taxon>Digenea</taxon>
        <taxon>Strigeidida</taxon>
        <taxon>Schistosomatoidea</taxon>
        <taxon>Schistosomatidae</taxon>
        <taxon>Schistosoma</taxon>
    </lineage>
</organism>
<evidence type="ECO:0000256" key="3">
    <source>
        <dbReference type="ARBA" id="ARBA00022679"/>
    </source>
</evidence>
<keyword evidence="5 10" id="KW-1133">Transmembrane helix</keyword>
<protein>
    <recommendedName>
        <fullName evidence="10">Palmitoyltransferase</fullName>
        <ecNumber evidence="10">2.3.1.225</ecNumber>
    </recommendedName>
</protein>
<dbReference type="InterPro" id="IPR001594">
    <property type="entry name" value="Palmitoyltrfase_DHHC"/>
</dbReference>
<keyword evidence="4 10" id="KW-0812">Transmembrane</keyword>
<dbReference type="EMBL" id="KL251044">
    <property type="protein sequence ID" value="KGB38591.1"/>
    <property type="molecule type" value="Genomic_DNA"/>
</dbReference>
<name>A0A095AVI4_SCHHA</name>
<dbReference type="InterPro" id="IPR011989">
    <property type="entry name" value="ARM-like"/>
</dbReference>
<evidence type="ECO:0000259" key="12">
    <source>
        <dbReference type="Pfam" id="PF11916"/>
    </source>
</evidence>
<dbReference type="SUPFAM" id="SSF48371">
    <property type="entry name" value="ARM repeat"/>
    <property type="match status" value="1"/>
</dbReference>
<comment type="domain">
    <text evidence="10">The DHHC domain is required for palmitoyltransferase activity.</text>
</comment>
<evidence type="ECO:0000256" key="7">
    <source>
        <dbReference type="ARBA" id="ARBA00023315"/>
    </source>
</evidence>
<dbReference type="PROSITE" id="PS50216">
    <property type="entry name" value="DHHC"/>
    <property type="match status" value="1"/>
</dbReference>
<dbReference type="AlphaFoldDB" id="A0A095AVI4"/>
<evidence type="ECO:0000256" key="5">
    <source>
        <dbReference type="ARBA" id="ARBA00022989"/>
    </source>
</evidence>
<evidence type="ECO:0000313" key="13">
    <source>
        <dbReference type="EMBL" id="KGB38591.1"/>
    </source>
</evidence>
<dbReference type="InterPro" id="IPR021841">
    <property type="entry name" value="VAC14_Fig4p-bd"/>
</dbReference>
<comment type="subunit">
    <text evidence="9">Forms pentamers. Component of the PI(3,5)P2 regulatory complex/PAS complex, at least composed of PIKFYVE, FIG4 and VAC14. VAC14 nucleates the assembly of the complex and serves as a scaffold by pentamerizing into a star-shaped structure, which can bind a single copy each of PIKFYVE and FIG4 and coordinates their activities. Interacts with NOS1.</text>
</comment>
<evidence type="ECO:0000256" key="8">
    <source>
        <dbReference type="ARBA" id="ARBA00045654"/>
    </source>
</evidence>
<comment type="similarity">
    <text evidence="10">Belongs to the DHHC palmitoyltransferase family.</text>
</comment>
<comment type="subcellular location">
    <subcellularLocation>
        <location evidence="1">Membrane</location>
        <topology evidence="1">Multi-pass membrane protein</topology>
    </subcellularLocation>
</comment>
<keyword evidence="6 10" id="KW-0472">Membrane</keyword>
<feature type="transmembrane region" description="Helical" evidence="10">
    <location>
        <begin position="519"/>
        <end position="549"/>
    </location>
</feature>
<dbReference type="GO" id="GO:0016020">
    <property type="term" value="C:membrane"/>
    <property type="evidence" value="ECO:0007669"/>
    <property type="project" value="UniProtKB-SubCell"/>
</dbReference>
<sequence length="750" mass="84069">MLPYASGIIGAVLPCFMLCGPSDALQERKVALETAVCINETLLKAVRLFNSCTMNNLDSCESIDHSAMDSHRVSLNSGNQSESLVKFSQAENSTKQFTDSSLNTTTDTLSGGQNNSQILCTDAILEATFQLLNNSSLFTRLAALRWITVLAEVCSSDVFSHVDRLLPEMLKLVSDPADEMVHSTISLIGKLSHHTTVIGNNYHNKESVILPQELVKLLHDPAIVNGQNNSQISDCSMETSSQESLPSSSSAPNTFCLRFLLDLVELFNKDSELLRKRGDMIITDLCQVLGADTVYCTVSTIISYIKPLESAFVLVQALNRILLTQPVLHNFRKQLRCINTKKQSDEYRLMKMINHNRNGAQPQNQNSYTISNENRSNRGSLGNVFNKLAVSDEKPSNNIYPTDIQRKIDSKTTVCSANDYLTACDPSAEQKLQFCNVCRGFKPPRAHHCRACNRCIMKMDHHCPWINTCCGHLNHKYFLIFLLFAPFGCITSCISLSLSIYQSPAIFPSLLLRRFQSSVLFVIADLMITLFALGLAVGVALSVGILAIFQLKAVSRNQTGIESWIVAKANVWRKDIGEKKPFRYPYDLGKLVNFQQIFLWSGKVLGDGYYWPVVKGCTQYDLTLEQIYQKRLKQKIQRTFKITQNYDGSRCMCFRYGCLTAIRSPCFEEPRISVRVGDVLMVTRGTKISVVWCDHRGLKKNLGYWIYGHLVPSESCSADFSGNLLALIYSFQFVDMLLSLEMLPVSCVID</sequence>
<keyword evidence="3 10" id="KW-0808">Transferase</keyword>
<evidence type="ECO:0000256" key="10">
    <source>
        <dbReference type="RuleBase" id="RU079119"/>
    </source>
</evidence>
<evidence type="ECO:0000256" key="2">
    <source>
        <dbReference type="ARBA" id="ARBA00010225"/>
    </source>
</evidence>
<feature type="domain" description="Vacuolar protein 14 C-terminal Fig4-binding" evidence="12">
    <location>
        <begin position="272"/>
        <end position="347"/>
    </location>
</feature>
<gene>
    <name evidence="13" type="ORF">MS3_06982</name>
</gene>
<proteinExistence type="inferred from homology"/>
<dbReference type="STRING" id="6185.A0A095AVI4"/>
<comment type="similarity">
    <text evidence="2">Belongs to the VAC14 family.</text>
</comment>
<evidence type="ECO:0000256" key="4">
    <source>
        <dbReference type="ARBA" id="ARBA00022692"/>
    </source>
</evidence>
<comment type="catalytic activity">
    <reaction evidence="10">
        <text>L-cysteinyl-[protein] + hexadecanoyl-CoA = S-hexadecanoyl-L-cysteinyl-[protein] + CoA</text>
        <dbReference type="Rhea" id="RHEA:36683"/>
        <dbReference type="Rhea" id="RHEA-COMP:10131"/>
        <dbReference type="Rhea" id="RHEA-COMP:11032"/>
        <dbReference type="ChEBI" id="CHEBI:29950"/>
        <dbReference type="ChEBI" id="CHEBI:57287"/>
        <dbReference type="ChEBI" id="CHEBI:57379"/>
        <dbReference type="ChEBI" id="CHEBI:74151"/>
        <dbReference type="EC" id="2.3.1.225"/>
    </reaction>
</comment>
<dbReference type="Pfam" id="PF01529">
    <property type="entry name" value="DHHC"/>
    <property type="match status" value="1"/>
</dbReference>
<feature type="transmembrane region" description="Helical" evidence="10">
    <location>
        <begin position="477"/>
        <end position="498"/>
    </location>
</feature>
<dbReference type="Gene3D" id="1.25.10.10">
    <property type="entry name" value="Leucine-rich Repeat Variant"/>
    <property type="match status" value="1"/>
</dbReference>
<dbReference type="InterPro" id="IPR039859">
    <property type="entry name" value="PFA4/ZDH16/20/ERF2-like"/>
</dbReference>
<accession>A0A095AVI4</accession>
<dbReference type="EC" id="2.3.1.225" evidence="10"/>
<reference evidence="13" key="1">
    <citation type="journal article" date="2012" name="Nat. Genet.">
        <title>Whole-genome sequence of Schistosoma haematobium.</title>
        <authorList>
            <person name="Young N.D."/>
            <person name="Jex A.R."/>
            <person name="Li B."/>
            <person name="Liu S."/>
            <person name="Yang L."/>
            <person name="Xiong Z."/>
            <person name="Li Y."/>
            <person name="Cantacessi C."/>
            <person name="Hall R.S."/>
            <person name="Xu X."/>
            <person name="Chen F."/>
            <person name="Wu X."/>
            <person name="Zerlotini A."/>
            <person name="Oliveira G."/>
            <person name="Hofmann A."/>
            <person name="Zhang G."/>
            <person name="Fang X."/>
            <person name="Kang Y."/>
            <person name="Campbell B.E."/>
            <person name="Loukas A."/>
            <person name="Ranganathan S."/>
            <person name="Rollinson D."/>
            <person name="Rinaldi G."/>
            <person name="Brindley P.J."/>
            <person name="Yang H."/>
            <person name="Wang J."/>
            <person name="Wang J."/>
            <person name="Gasser R.B."/>
        </authorList>
    </citation>
    <scope>NUCLEOTIDE SEQUENCE [LARGE SCALE GENOMIC DNA]</scope>
</reference>
<keyword evidence="7 10" id="KW-0012">Acyltransferase</keyword>
<evidence type="ECO:0000259" key="11">
    <source>
        <dbReference type="Pfam" id="PF01529"/>
    </source>
</evidence>
<dbReference type="GO" id="GO:0019706">
    <property type="term" value="F:protein-cysteine S-palmitoyltransferase activity"/>
    <property type="evidence" value="ECO:0007669"/>
    <property type="project" value="UniProtKB-EC"/>
</dbReference>
<dbReference type="InterPro" id="IPR016024">
    <property type="entry name" value="ARM-type_fold"/>
</dbReference>
<comment type="function">
    <text evidence="8">Scaffold protein component of the PI(3,5)P2 regulatory complex which regulates both the synthesis and turnover of phosphatidylinositol 3,5-bisphosphate (PtdIns(3,5)P2). Pentamerizes into a star-shaped structure and nucleates the assembly of the complex. The pentamer binds a single copy each of PIKFYVE and FIG4 and coordinates both PIKfyve kinase activity and FIG4 phosphatase activity, being required to maintain normal levels of phosphatidylinositol 3-phosphate (PtdIns(3)P) and phosphatidylinositol 5-phosphate (PtdIns(5)P). Plays a role in the biogenesis of endosome carrier vesicles (ECV) / multivesicular bodies (MVB) transport intermediates from early endosomes.</text>
</comment>
<evidence type="ECO:0000256" key="1">
    <source>
        <dbReference type="ARBA" id="ARBA00004141"/>
    </source>
</evidence>